<reference evidence="4" key="1">
    <citation type="journal article" date="2013" name="Genetics">
        <title>The draft genome and transcriptome of Panagrellus redivivus are shaped by the harsh demands of a free-living lifestyle.</title>
        <authorList>
            <person name="Srinivasan J."/>
            <person name="Dillman A.R."/>
            <person name="Macchietto M.G."/>
            <person name="Heikkinen L."/>
            <person name="Lakso M."/>
            <person name="Fracchia K.M."/>
            <person name="Antoshechkin I."/>
            <person name="Mortazavi A."/>
            <person name="Wong G."/>
            <person name="Sternberg P.W."/>
        </authorList>
    </citation>
    <scope>NUCLEOTIDE SEQUENCE [LARGE SCALE GENOMIC DNA]</scope>
    <source>
        <strain evidence="4">MT8872</strain>
    </source>
</reference>
<name>A0A7E4V5V3_PANRE</name>
<dbReference type="GO" id="GO:0031929">
    <property type="term" value="P:TOR signaling"/>
    <property type="evidence" value="ECO:0007669"/>
    <property type="project" value="TreeGrafter"/>
</dbReference>
<keyword evidence="4" id="KW-1185">Reference proteome</keyword>
<proteinExistence type="inferred from homology"/>
<dbReference type="Pfam" id="PF04176">
    <property type="entry name" value="TIP41"/>
    <property type="match status" value="1"/>
</dbReference>
<dbReference type="WBParaSite" id="Pan_g16908.t1">
    <property type="protein sequence ID" value="Pan_g16908.t1"/>
    <property type="gene ID" value="Pan_g16908"/>
</dbReference>
<dbReference type="PANTHER" id="PTHR21021">
    <property type="entry name" value="GAF/PUTATIVE CYTOSKELETAL PROTEIN"/>
    <property type="match status" value="1"/>
</dbReference>
<dbReference type="PANTHER" id="PTHR21021:SF16">
    <property type="entry name" value="TIP41-LIKE PROTEIN"/>
    <property type="match status" value="1"/>
</dbReference>
<evidence type="ECO:0000256" key="2">
    <source>
        <dbReference type="ARBA" id="ARBA00018951"/>
    </source>
</evidence>
<protein>
    <recommendedName>
        <fullName evidence="2">TIP41-like protein</fullName>
    </recommendedName>
</protein>
<evidence type="ECO:0000313" key="5">
    <source>
        <dbReference type="WBParaSite" id="Pan_g16908.t1"/>
    </source>
</evidence>
<dbReference type="InterPro" id="IPR051330">
    <property type="entry name" value="Phosphatase_reg/MetRdx"/>
</dbReference>
<comment type="similarity">
    <text evidence="1">Belongs to the TIP41 family.</text>
</comment>
<dbReference type="GO" id="GO:0005829">
    <property type="term" value="C:cytosol"/>
    <property type="evidence" value="ECO:0007669"/>
    <property type="project" value="TreeGrafter"/>
</dbReference>
<dbReference type="InterPro" id="IPR007303">
    <property type="entry name" value="TIP41-like"/>
</dbReference>
<dbReference type="AlphaFoldDB" id="A0A7E4V5V3"/>
<reference evidence="5" key="2">
    <citation type="submission" date="2020-10" db="UniProtKB">
        <authorList>
            <consortium name="WormBaseParasite"/>
        </authorList>
    </citation>
    <scope>IDENTIFICATION</scope>
</reference>
<dbReference type="Proteomes" id="UP000492821">
    <property type="component" value="Unassembled WGS sequence"/>
</dbReference>
<accession>A0A7E4V5V3</accession>
<feature type="region of interest" description="Disordered" evidence="3">
    <location>
        <begin position="1"/>
        <end position="21"/>
    </location>
</feature>
<evidence type="ECO:0000313" key="4">
    <source>
        <dbReference type="Proteomes" id="UP000492821"/>
    </source>
</evidence>
<evidence type="ECO:0000256" key="3">
    <source>
        <dbReference type="SAM" id="MobiDB-lite"/>
    </source>
</evidence>
<sequence length="300" mass="33806">MSTTTSSTSHRPPKADPAEVLSRARASAHVVERHCFADLIDFSAIRDHILPSKCECPLASTVVEKAPTNLTLKRCQVCQYDKDLELPGLPEMIFPNNRLELRSAASKQVLIDFNTLDALKAVDAHTLPNVEVGPSAAWRESRKEVLEGLRSVSAPFDWTFTSHYAGTLGPGVSAEPTELAIDFEKLKRRDPIQFYSEVVLYEDELADHGCAHMSIRVRVMPSTFFLLQRFYLRVDHVMVRIIDTRLFGEADSDYFLRECSLREAQFTDLSPEDLKNVTDPNLIWQSLPVASSKTEKIKIN</sequence>
<evidence type="ECO:0000256" key="1">
    <source>
        <dbReference type="ARBA" id="ARBA00006658"/>
    </source>
</evidence>
<organism evidence="4 5">
    <name type="scientific">Panagrellus redivivus</name>
    <name type="common">Microworm</name>
    <dbReference type="NCBI Taxonomy" id="6233"/>
    <lineage>
        <taxon>Eukaryota</taxon>
        <taxon>Metazoa</taxon>
        <taxon>Ecdysozoa</taxon>
        <taxon>Nematoda</taxon>
        <taxon>Chromadorea</taxon>
        <taxon>Rhabditida</taxon>
        <taxon>Tylenchina</taxon>
        <taxon>Panagrolaimomorpha</taxon>
        <taxon>Panagrolaimoidea</taxon>
        <taxon>Panagrolaimidae</taxon>
        <taxon>Panagrellus</taxon>
    </lineage>
</organism>